<accession>A0ABQ3GIY1</accession>
<evidence type="ECO:0000256" key="3">
    <source>
        <dbReference type="ARBA" id="ARBA00038050"/>
    </source>
</evidence>
<organism evidence="5 6">
    <name type="scientific">Zhihengliuella salsuginis</name>
    <dbReference type="NCBI Taxonomy" id="578222"/>
    <lineage>
        <taxon>Bacteria</taxon>
        <taxon>Bacillati</taxon>
        <taxon>Actinomycetota</taxon>
        <taxon>Actinomycetes</taxon>
        <taxon>Micrococcales</taxon>
        <taxon>Micrococcaceae</taxon>
        <taxon>Zhihengliuella</taxon>
    </lineage>
</organism>
<dbReference type="RefSeq" id="WP_229791005.1">
    <property type="nucleotide sequence ID" value="NZ_BMXK01000005.1"/>
</dbReference>
<dbReference type="Pfam" id="PF01981">
    <property type="entry name" value="PTH2"/>
    <property type="match status" value="1"/>
</dbReference>
<keyword evidence="6" id="KW-1185">Reference proteome</keyword>
<comment type="caution">
    <text evidence="5">The sequence shown here is derived from an EMBL/GenBank/DDBJ whole genome shotgun (WGS) entry which is preliminary data.</text>
</comment>
<evidence type="ECO:0000313" key="6">
    <source>
        <dbReference type="Proteomes" id="UP000642819"/>
    </source>
</evidence>
<dbReference type="PANTHER" id="PTHR12649:SF11">
    <property type="entry name" value="PEPTIDYL-TRNA HYDROLASE 2, MITOCHONDRIAL"/>
    <property type="match status" value="1"/>
</dbReference>
<sequence length="228" mass="23938">MEILERDEADAELMQQIVLLVDKEDPAPEGQGLAAVALASVNAFLADPADPAWRTWLSGPVGKSVRRADAKTFARIVEAFADELGGVEGEVGRGLAIGFRPAPKDAVPKKVAKLQVSGTVLPREERPAEGGPAPESADGVVLVLNDGLGMSTGKAAAQSAHAMFAWLLGAIRRDPQRVDAWLAAEQPTTVRFASSAEFARLSRHASGPRIQDAGRTEIAPGSATAFVL</sequence>
<evidence type="ECO:0000256" key="2">
    <source>
        <dbReference type="ARBA" id="ARBA00022801"/>
    </source>
</evidence>
<gene>
    <name evidence="5" type="ORF">GCM10008096_14160</name>
</gene>
<evidence type="ECO:0000256" key="4">
    <source>
        <dbReference type="ARBA" id="ARBA00048707"/>
    </source>
</evidence>
<evidence type="ECO:0000256" key="1">
    <source>
        <dbReference type="ARBA" id="ARBA00013260"/>
    </source>
</evidence>
<reference evidence="6" key="1">
    <citation type="journal article" date="2019" name="Int. J. Syst. Evol. Microbiol.">
        <title>The Global Catalogue of Microorganisms (GCM) 10K type strain sequencing project: providing services to taxonomists for standard genome sequencing and annotation.</title>
        <authorList>
            <consortium name="The Broad Institute Genomics Platform"/>
            <consortium name="The Broad Institute Genome Sequencing Center for Infectious Disease"/>
            <person name="Wu L."/>
            <person name="Ma J."/>
        </authorList>
    </citation>
    <scope>NUCLEOTIDE SEQUENCE [LARGE SCALE GENOMIC DNA]</scope>
    <source>
        <strain evidence="6">KCTC 19466</strain>
    </source>
</reference>
<dbReference type="InterPro" id="IPR023476">
    <property type="entry name" value="Pep_tRNA_hydro_II_dom_sf"/>
</dbReference>
<dbReference type="EC" id="3.1.1.29" evidence="1"/>
<keyword evidence="2 5" id="KW-0378">Hydrolase</keyword>
<dbReference type="InterPro" id="IPR002833">
    <property type="entry name" value="PTH2"/>
</dbReference>
<dbReference type="GO" id="GO:0016787">
    <property type="term" value="F:hydrolase activity"/>
    <property type="evidence" value="ECO:0007669"/>
    <property type="project" value="UniProtKB-KW"/>
</dbReference>
<protein>
    <recommendedName>
        <fullName evidence="1">peptidyl-tRNA hydrolase</fullName>
        <ecNumber evidence="1">3.1.1.29</ecNumber>
    </recommendedName>
</protein>
<dbReference type="EMBL" id="BMXK01000005">
    <property type="protein sequence ID" value="GHD05364.1"/>
    <property type="molecule type" value="Genomic_DNA"/>
</dbReference>
<comment type="similarity">
    <text evidence="3">Belongs to the PTH2 family.</text>
</comment>
<dbReference type="Proteomes" id="UP000642819">
    <property type="component" value="Unassembled WGS sequence"/>
</dbReference>
<dbReference type="Gene3D" id="3.40.1490.10">
    <property type="entry name" value="Bit1"/>
    <property type="match status" value="1"/>
</dbReference>
<evidence type="ECO:0000313" key="5">
    <source>
        <dbReference type="EMBL" id="GHD05364.1"/>
    </source>
</evidence>
<comment type="catalytic activity">
    <reaction evidence="4">
        <text>an N-acyl-L-alpha-aminoacyl-tRNA + H2O = an N-acyl-L-amino acid + a tRNA + H(+)</text>
        <dbReference type="Rhea" id="RHEA:54448"/>
        <dbReference type="Rhea" id="RHEA-COMP:10123"/>
        <dbReference type="Rhea" id="RHEA-COMP:13883"/>
        <dbReference type="ChEBI" id="CHEBI:15377"/>
        <dbReference type="ChEBI" id="CHEBI:15378"/>
        <dbReference type="ChEBI" id="CHEBI:59874"/>
        <dbReference type="ChEBI" id="CHEBI:78442"/>
        <dbReference type="ChEBI" id="CHEBI:138191"/>
        <dbReference type="EC" id="3.1.1.29"/>
    </reaction>
</comment>
<name>A0ABQ3GIY1_9MICC</name>
<proteinExistence type="inferred from homology"/>
<dbReference type="PANTHER" id="PTHR12649">
    <property type="entry name" value="PEPTIDYL-TRNA HYDROLASE 2"/>
    <property type="match status" value="1"/>
</dbReference>
<dbReference type="SUPFAM" id="SSF102462">
    <property type="entry name" value="Peptidyl-tRNA hydrolase II"/>
    <property type="match status" value="1"/>
</dbReference>